<reference evidence="1 2" key="2">
    <citation type="submission" date="2019-01" db="EMBL/GenBank/DDBJ databases">
        <title>Tautonia sociabilis, a novel thermotolerant planctomycete of Isosphaeraceae family, isolated from a 4000 m deep subterranean habitat.</title>
        <authorList>
            <person name="Kovaleva O.L."/>
            <person name="Elcheninov A.G."/>
            <person name="Van Heerden E."/>
            <person name="Toshchakov S.V."/>
            <person name="Novikov A."/>
            <person name="Bonch-Osmolovskaya E.A."/>
            <person name="Kublanov I.V."/>
        </authorList>
    </citation>
    <scope>NUCLEOTIDE SEQUENCE [LARGE SCALE GENOMIC DNA]</scope>
    <source>
        <strain evidence="1 2">GM2012</strain>
    </source>
</reference>
<comment type="caution">
    <text evidence="1">The sequence shown here is derived from an EMBL/GenBank/DDBJ whole genome shotgun (WGS) entry which is preliminary data.</text>
</comment>
<proteinExistence type="predicted"/>
<sequence>MTLCLVCRSFGPPCPSSLLAIDLAGLGTEVHVILAPDSASEGLVPEGIASGPHLPTVHRLPTPPPSGRFWSRAGRARRAAIAEAIRRLSPAVVHFAEGIDPRVAVPVGTVVLLDPRVSPPPTGADAAVLPDGRMIDRLGLPVPHPGVPPRPTGGPVDDGLDPAMSRSQWRALTYLASVDELSRTRRVRIDRPHPTFTPPRRLSRQPALLRGAVGLPA</sequence>
<evidence type="ECO:0000313" key="2">
    <source>
        <dbReference type="Proteomes" id="UP000280296"/>
    </source>
</evidence>
<keyword evidence="2" id="KW-1185">Reference proteome</keyword>
<dbReference type="OrthoDB" id="9870175at2"/>
<gene>
    <name evidence="1" type="ORF">TsocGM_11650</name>
</gene>
<evidence type="ECO:0000313" key="1">
    <source>
        <dbReference type="EMBL" id="RUL87489.1"/>
    </source>
</evidence>
<organism evidence="1 2">
    <name type="scientific">Tautonia sociabilis</name>
    <dbReference type="NCBI Taxonomy" id="2080755"/>
    <lineage>
        <taxon>Bacteria</taxon>
        <taxon>Pseudomonadati</taxon>
        <taxon>Planctomycetota</taxon>
        <taxon>Planctomycetia</taxon>
        <taxon>Isosphaerales</taxon>
        <taxon>Isosphaeraceae</taxon>
        <taxon>Tautonia</taxon>
    </lineage>
</organism>
<dbReference type="Proteomes" id="UP000280296">
    <property type="component" value="Unassembled WGS sequence"/>
</dbReference>
<accession>A0A432MJR5</accession>
<reference evidence="1 2" key="1">
    <citation type="submission" date="2018-12" db="EMBL/GenBank/DDBJ databases">
        <authorList>
            <person name="Toschakov S.V."/>
        </authorList>
    </citation>
    <scope>NUCLEOTIDE SEQUENCE [LARGE SCALE GENOMIC DNA]</scope>
    <source>
        <strain evidence="1 2">GM2012</strain>
    </source>
</reference>
<dbReference type="AlphaFoldDB" id="A0A432MJR5"/>
<name>A0A432MJR5_9BACT</name>
<protein>
    <submittedName>
        <fullName evidence="1">Uncharacterized protein</fullName>
    </submittedName>
</protein>
<dbReference type="RefSeq" id="WP_126725547.1">
    <property type="nucleotide sequence ID" value="NZ_RYZH01000020.1"/>
</dbReference>
<dbReference type="EMBL" id="RYZH01000020">
    <property type="protein sequence ID" value="RUL87489.1"/>
    <property type="molecule type" value="Genomic_DNA"/>
</dbReference>